<feature type="compositionally biased region" description="Low complexity" evidence="1">
    <location>
        <begin position="209"/>
        <end position="220"/>
    </location>
</feature>
<feature type="compositionally biased region" description="Polar residues" evidence="1">
    <location>
        <begin position="1"/>
        <end position="17"/>
    </location>
</feature>
<evidence type="ECO:0000256" key="1">
    <source>
        <dbReference type="SAM" id="MobiDB-lite"/>
    </source>
</evidence>
<dbReference type="PANTHER" id="PTHR33324">
    <property type="entry name" value="EXPRESSED PROTEIN"/>
    <property type="match status" value="1"/>
</dbReference>
<feature type="region of interest" description="Disordered" evidence="1">
    <location>
        <begin position="177"/>
        <end position="236"/>
    </location>
</feature>
<dbReference type="Proteomes" id="UP000235392">
    <property type="component" value="Unassembled WGS sequence"/>
</dbReference>
<evidence type="ECO:0000313" key="3">
    <source>
        <dbReference type="Proteomes" id="UP000235392"/>
    </source>
</evidence>
<protein>
    <submittedName>
        <fullName evidence="2">Uncharacterized protein</fullName>
    </submittedName>
</protein>
<organism evidence="2 3">
    <name type="scientific">Puccinia coronata f. sp. avenae</name>
    <dbReference type="NCBI Taxonomy" id="200324"/>
    <lineage>
        <taxon>Eukaryota</taxon>
        <taxon>Fungi</taxon>
        <taxon>Dikarya</taxon>
        <taxon>Basidiomycota</taxon>
        <taxon>Pucciniomycotina</taxon>
        <taxon>Pucciniomycetes</taxon>
        <taxon>Pucciniales</taxon>
        <taxon>Pucciniaceae</taxon>
        <taxon>Puccinia</taxon>
    </lineage>
</organism>
<evidence type="ECO:0000313" key="2">
    <source>
        <dbReference type="EMBL" id="PLW05083.1"/>
    </source>
</evidence>
<reference evidence="2 3" key="1">
    <citation type="submission" date="2017-11" db="EMBL/GenBank/DDBJ databases">
        <title>De novo assembly and phasing of dikaryotic genomes from two isolates of Puccinia coronata f. sp. avenae, the causal agent of oat crown rust.</title>
        <authorList>
            <person name="Miller M.E."/>
            <person name="Zhang Y."/>
            <person name="Omidvar V."/>
            <person name="Sperschneider J."/>
            <person name="Schwessinger B."/>
            <person name="Raley C."/>
            <person name="Palmer J.M."/>
            <person name="Garnica D."/>
            <person name="Upadhyaya N."/>
            <person name="Rathjen J."/>
            <person name="Taylor J.M."/>
            <person name="Park R.F."/>
            <person name="Dodds P.N."/>
            <person name="Hirsch C.D."/>
            <person name="Kianian S.F."/>
            <person name="Figueroa M."/>
        </authorList>
    </citation>
    <scope>NUCLEOTIDE SEQUENCE [LARGE SCALE GENOMIC DNA]</scope>
    <source>
        <strain evidence="2">12SD80</strain>
    </source>
</reference>
<dbReference type="EMBL" id="PGCI01001404">
    <property type="protein sequence ID" value="PLW05083.1"/>
    <property type="molecule type" value="Genomic_DNA"/>
</dbReference>
<gene>
    <name evidence="2" type="ORF">PCASD_26380</name>
</gene>
<proteinExistence type="predicted"/>
<sequence>MANTPIKSTVEQTSNMAPENKLNKKKAVPWDFDGVDGGSSSVEIVLEWLTTASNYSQWRGDLEEGKNEKSLSSEIIELMKENGIYQRDAKGITQRISDFQSSYKTAEDWKRNTGAGILNSDLINGVKTVEDHLCVLCQYWDMLDPIMGLRSVVKPLFTQSSVLATQNAQSNHSLSSMATNNALNHPSSGRDTPSDPEDDEVTATQRVNPAATPTTVLTLAKQTQKQENRKNNPAPP</sequence>
<name>A0A2N5RVT7_9BASI</name>
<feature type="region of interest" description="Disordered" evidence="1">
    <location>
        <begin position="1"/>
        <end position="20"/>
    </location>
</feature>
<comment type="caution">
    <text evidence="2">The sequence shown here is derived from an EMBL/GenBank/DDBJ whole genome shotgun (WGS) entry which is preliminary data.</text>
</comment>
<accession>A0A2N5RVT7</accession>
<dbReference type="AlphaFoldDB" id="A0A2N5RVT7"/>
<dbReference type="PANTHER" id="PTHR33324:SF2">
    <property type="entry name" value="MYB_SANT-LIKE DNA-BINDING DOMAIN-CONTAINING PROTEIN"/>
    <property type="match status" value="1"/>
</dbReference>
<feature type="compositionally biased region" description="Polar residues" evidence="1">
    <location>
        <begin position="177"/>
        <end position="191"/>
    </location>
</feature>